<gene>
    <name evidence="4" type="ORF">V0U79_13205</name>
</gene>
<dbReference type="EMBL" id="JAZDRP010000011">
    <property type="protein sequence ID" value="MEE2527318.1"/>
    <property type="molecule type" value="Genomic_DNA"/>
</dbReference>
<dbReference type="SUPFAM" id="SSF48452">
    <property type="entry name" value="TPR-like"/>
    <property type="match status" value="1"/>
</dbReference>
<feature type="signal peptide" evidence="3">
    <location>
        <begin position="1"/>
        <end position="22"/>
    </location>
</feature>
<reference evidence="4 5" key="1">
    <citation type="submission" date="2024-01" db="EMBL/GenBank/DDBJ databases">
        <title>Hyphobacterium bacterium isolated from marine sediment.</title>
        <authorList>
            <person name="Zhao S."/>
        </authorList>
    </citation>
    <scope>NUCLEOTIDE SEQUENCE [LARGE SCALE GENOMIC DNA]</scope>
    <source>
        <strain evidence="5">HN65</strain>
    </source>
</reference>
<keyword evidence="5" id="KW-1185">Reference proteome</keyword>
<dbReference type="PANTHER" id="PTHR46423">
    <property type="entry name" value="RNA POLYMERASE II-ASSOCIATED PROTEIN 3"/>
    <property type="match status" value="1"/>
</dbReference>
<evidence type="ECO:0000313" key="5">
    <source>
        <dbReference type="Proteomes" id="UP001354971"/>
    </source>
</evidence>
<feature type="repeat" description="TPR" evidence="2">
    <location>
        <begin position="95"/>
        <end position="128"/>
    </location>
</feature>
<evidence type="ECO:0000313" key="4">
    <source>
        <dbReference type="EMBL" id="MEE2527318.1"/>
    </source>
</evidence>
<dbReference type="Pfam" id="PF13181">
    <property type="entry name" value="TPR_8"/>
    <property type="match status" value="1"/>
</dbReference>
<dbReference type="InterPro" id="IPR019734">
    <property type="entry name" value="TPR_rpt"/>
</dbReference>
<name>A0ABU7LTT1_9PROT</name>
<organism evidence="4 5">
    <name type="scientific">Hyphobacterium lacteum</name>
    <dbReference type="NCBI Taxonomy" id="3116575"/>
    <lineage>
        <taxon>Bacteria</taxon>
        <taxon>Pseudomonadati</taxon>
        <taxon>Pseudomonadota</taxon>
        <taxon>Alphaproteobacteria</taxon>
        <taxon>Maricaulales</taxon>
        <taxon>Maricaulaceae</taxon>
        <taxon>Hyphobacterium</taxon>
    </lineage>
</organism>
<feature type="chain" id="PRO_5046906161" evidence="3">
    <location>
        <begin position="23"/>
        <end position="217"/>
    </location>
</feature>
<sequence>MKRILFASTAALAFASAGFAQARDTARYEACLERIEADPDMAYEDGLAWQFEGGGWPARHCVGRALIALGEEEEGAFRLQALAEAPDGGPTTMKIVYLAEAGEAWMTVGHPEEARRAYSRAVEMSPQSAPLWLGRARAAAGMGEWAAAEADAAQAINYDPRNYEGWRSRAEARLELGDLDAAERDMQRALELAGTDEEAVSVLLIRGHILEARRTGR</sequence>
<evidence type="ECO:0000256" key="2">
    <source>
        <dbReference type="PROSITE-ProRule" id="PRU00339"/>
    </source>
</evidence>
<dbReference type="InterPro" id="IPR011990">
    <property type="entry name" value="TPR-like_helical_dom_sf"/>
</dbReference>
<dbReference type="RefSeq" id="WP_330199980.1">
    <property type="nucleotide sequence ID" value="NZ_JAZDRP010000011.1"/>
</dbReference>
<dbReference type="PROSITE" id="PS50005">
    <property type="entry name" value="TPR"/>
    <property type="match status" value="1"/>
</dbReference>
<dbReference type="PANTHER" id="PTHR46423:SF1">
    <property type="entry name" value="RNA POLYMERASE II-ASSOCIATED PROTEIN 3"/>
    <property type="match status" value="1"/>
</dbReference>
<dbReference type="InterPro" id="IPR051966">
    <property type="entry name" value="RPAP3"/>
</dbReference>
<protein>
    <submittedName>
        <fullName evidence="4">Tetratricopeptide repeat protein</fullName>
    </submittedName>
</protein>
<proteinExistence type="predicted"/>
<keyword evidence="1 2" id="KW-0802">TPR repeat</keyword>
<evidence type="ECO:0000256" key="1">
    <source>
        <dbReference type="ARBA" id="ARBA00022803"/>
    </source>
</evidence>
<dbReference type="Gene3D" id="1.25.40.10">
    <property type="entry name" value="Tetratricopeptide repeat domain"/>
    <property type="match status" value="1"/>
</dbReference>
<dbReference type="SMART" id="SM00028">
    <property type="entry name" value="TPR"/>
    <property type="match status" value="3"/>
</dbReference>
<dbReference type="Proteomes" id="UP001354971">
    <property type="component" value="Unassembled WGS sequence"/>
</dbReference>
<accession>A0ABU7LTT1</accession>
<comment type="caution">
    <text evidence="4">The sequence shown here is derived from an EMBL/GenBank/DDBJ whole genome shotgun (WGS) entry which is preliminary data.</text>
</comment>
<keyword evidence="3" id="KW-0732">Signal</keyword>
<evidence type="ECO:0000256" key="3">
    <source>
        <dbReference type="SAM" id="SignalP"/>
    </source>
</evidence>